<evidence type="ECO:0000256" key="9">
    <source>
        <dbReference type="SAM" id="Phobius"/>
    </source>
</evidence>
<keyword evidence="11" id="KW-1185">Reference proteome</keyword>
<dbReference type="PANTHER" id="PTHR11795">
    <property type="entry name" value="BRANCHED-CHAIN AMINO ACID TRANSPORT SYSTEM PERMEASE PROTEIN LIVH"/>
    <property type="match status" value="1"/>
</dbReference>
<keyword evidence="4 9" id="KW-0812">Transmembrane</keyword>
<gene>
    <name evidence="10" type="ORF">AKJ62_03420</name>
</gene>
<evidence type="ECO:0000256" key="1">
    <source>
        <dbReference type="ARBA" id="ARBA00004651"/>
    </source>
</evidence>
<accession>A0A133U548</accession>
<dbReference type="InterPro" id="IPR052157">
    <property type="entry name" value="BCAA_transport_permease"/>
</dbReference>
<keyword evidence="5" id="KW-0029">Amino-acid transport</keyword>
<comment type="subcellular location">
    <subcellularLocation>
        <location evidence="1">Cell membrane</location>
        <topology evidence="1">Multi-pass membrane protein</topology>
    </subcellularLocation>
</comment>
<evidence type="ECO:0000313" key="11">
    <source>
        <dbReference type="Proteomes" id="UP000070589"/>
    </source>
</evidence>
<evidence type="ECO:0000256" key="8">
    <source>
        <dbReference type="ARBA" id="ARBA00037998"/>
    </source>
</evidence>
<evidence type="ECO:0000256" key="4">
    <source>
        <dbReference type="ARBA" id="ARBA00022692"/>
    </source>
</evidence>
<sequence>LGAATTATAQDAEMAKMVGVNVGNIQVLTMFLSAVLAAIAGIFYAQNYTITPEIGIIVLLFAFAIVILGGLGSIGGSIVGSFIVGYITTTVMLLGGIRYGYIITLLIVIVTLIVRPRGLFGKEARI</sequence>
<dbReference type="Proteomes" id="UP000070589">
    <property type="component" value="Unassembled WGS sequence"/>
</dbReference>
<keyword evidence="2" id="KW-0813">Transport</keyword>
<dbReference type="GO" id="GO:0006865">
    <property type="term" value="P:amino acid transport"/>
    <property type="evidence" value="ECO:0007669"/>
    <property type="project" value="UniProtKB-KW"/>
</dbReference>
<evidence type="ECO:0000256" key="5">
    <source>
        <dbReference type="ARBA" id="ARBA00022970"/>
    </source>
</evidence>
<protein>
    <submittedName>
        <fullName evidence="10">Branched-chain amino acid ABC transporter permease</fullName>
    </submittedName>
</protein>
<feature type="transmembrane region" description="Helical" evidence="9">
    <location>
        <begin position="25"/>
        <end position="45"/>
    </location>
</feature>
<organism evidence="10 11">
    <name type="scientific">candidate division MSBL1 archaeon SCGC-AAA259D14</name>
    <dbReference type="NCBI Taxonomy" id="1698261"/>
    <lineage>
        <taxon>Archaea</taxon>
        <taxon>Methanobacteriati</taxon>
        <taxon>Methanobacteriota</taxon>
        <taxon>candidate division MSBL1</taxon>
    </lineage>
</organism>
<evidence type="ECO:0000313" key="10">
    <source>
        <dbReference type="EMBL" id="KXA89299.1"/>
    </source>
</evidence>
<evidence type="ECO:0000256" key="3">
    <source>
        <dbReference type="ARBA" id="ARBA00022475"/>
    </source>
</evidence>
<evidence type="ECO:0000256" key="7">
    <source>
        <dbReference type="ARBA" id="ARBA00023136"/>
    </source>
</evidence>
<dbReference type="GO" id="GO:0022857">
    <property type="term" value="F:transmembrane transporter activity"/>
    <property type="evidence" value="ECO:0007669"/>
    <property type="project" value="InterPro"/>
</dbReference>
<feature type="transmembrane region" description="Helical" evidence="9">
    <location>
        <begin position="99"/>
        <end position="116"/>
    </location>
</feature>
<proteinExistence type="inferred from homology"/>
<name>A0A133U548_9EURY</name>
<dbReference type="EMBL" id="LHXL01000044">
    <property type="protein sequence ID" value="KXA89299.1"/>
    <property type="molecule type" value="Genomic_DNA"/>
</dbReference>
<dbReference type="PANTHER" id="PTHR11795:SF445">
    <property type="entry name" value="AMINO ACID ABC TRANSPORTER PERMEASE PROTEIN"/>
    <property type="match status" value="1"/>
</dbReference>
<dbReference type="GO" id="GO:0005886">
    <property type="term" value="C:plasma membrane"/>
    <property type="evidence" value="ECO:0007669"/>
    <property type="project" value="UniProtKB-SubCell"/>
</dbReference>
<keyword evidence="7 9" id="KW-0472">Membrane</keyword>
<evidence type="ECO:0000256" key="6">
    <source>
        <dbReference type="ARBA" id="ARBA00022989"/>
    </source>
</evidence>
<feature type="transmembrane region" description="Helical" evidence="9">
    <location>
        <begin position="57"/>
        <end position="87"/>
    </location>
</feature>
<evidence type="ECO:0000256" key="2">
    <source>
        <dbReference type="ARBA" id="ARBA00022448"/>
    </source>
</evidence>
<dbReference type="InterPro" id="IPR001851">
    <property type="entry name" value="ABC_transp_permease"/>
</dbReference>
<keyword evidence="6 9" id="KW-1133">Transmembrane helix</keyword>
<reference evidence="10 11" key="1">
    <citation type="journal article" date="2016" name="Sci. Rep.">
        <title>Metabolic traits of an uncultured archaeal lineage -MSBL1- from brine pools of the Red Sea.</title>
        <authorList>
            <person name="Mwirichia R."/>
            <person name="Alam I."/>
            <person name="Rashid M."/>
            <person name="Vinu M."/>
            <person name="Ba-Alawi W."/>
            <person name="Anthony Kamau A."/>
            <person name="Kamanda Ngugi D."/>
            <person name="Goker M."/>
            <person name="Klenk H.P."/>
            <person name="Bajic V."/>
            <person name="Stingl U."/>
        </authorList>
    </citation>
    <scope>NUCLEOTIDE SEQUENCE [LARGE SCALE GENOMIC DNA]</scope>
    <source>
        <strain evidence="10">SCGC-AAA259D14</strain>
    </source>
</reference>
<dbReference type="Pfam" id="PF02653">
    <property type="entry name" value="BPD_transp_2"/>
    <property type="match status" value="1"/>
</dbReference>
<feature type="non-terminal residue" evidence="10">
    <location>
        <position position="1"/>
    </location>
</feature>
<keyword evidence="3" id="KW-1003">Cell membrane</keyword>
<comment type="caution">
    <text evidence="10">The sequence shown here is derived from an EMBL/GenBank/DDBJ whole genome shotgun (WGS) entry which is preliminary data.</text>
</comment>
<comment type="similarity">
    <text evidence="8">Belongs to the binding-protein-dependent transport system permease family. LivHM subfamily.</text>
</comment>
<dbReference type="AlphaFoldDB" id="A0A133U548"/>